<keyword evidence="5" id="KW-0808">Transferase</keyword>
<evidence type="ECO:0000256" key="6">
    <source>
        <dbReference type="ARBA" id="ARBA00022723"/>
    </source>
</evidence>
<keyword evidence="15" id="KW-1185">Reference proteome</keyword>
<feature type="region of interest" description="Disordered" evidence="10">
    <location>
        <begin position="487"/>
        <end position="571"/>
    </location>
</feature>
<dbReference type="Proteomes" id="UP000271974">
    <property type="component" value="Unassembled WGS sequence"/>
</dbReference>
<sequence length="1247" mass="140041">MWPIIWITHILVWGLYIKQNSLLTKNLNAGAKDILGGISTTEKETVGDSEGSTSSVPIKNYAFDLGNTTKAKGSDGIDSDIASGDYVRRTKTAISDLQSNQMEQNILSHGPKTGDQGAEHPRVKHVQLYPNLDDLCSSAHRSTSTENECRNTSRPSQEKGTMHASRESLRKVCNSVSRFSEQTNTRPEDNEYGNRSSRSEHTEMDTEPPFKHEYDPQSRFSKNSSRTLVTKRHPEDNAYGNRSSRSEHTEMDTEPPFKHEYDPQSRFSEHSSERNSTKRHPEDNEYGKRSSRSEHTRMTTETPFRRDNVSQSRLSQDMYDSQSRLQPNLSDVDIAKRHPEDKEYGKRSSRSGQRGIARQPNQEPSSSYSDDVSSTKSYEEGSLERMHRFQNTAEEHIHNDFATDETRSVKLKTEPFAGLDDIFRQEISCDPETDYHVLGHVALLPSKYKFRGVTVCLKKIEDGTLIVQGNVREEVFKIVNDINNILHSSSGSSSHHTQRTVKHENRDTGATRSSLSRESLMSNASDRSDTYRTTYSDNFKPPQGRFGPAKSEFASRKDYGSSVDGAPHQANTTGFLTEYGKTRVQVMEANITTLRVDAIVNAANGSLKHGGGVAKAIADKAGHQFKRECENYIKGVGKIPVTGVFVSSGGNLPAQYVIHAVGPKWSRYGEDKREECARDLRRTVLRCLLEASHRCLGSIAIPSISAAIFRVPLPICTKAYLEAVKTFDKYTEIYGTSGLEEIWFVDITENMVKSIHDYFRSNWNCQLPSNQIAEDLDFALQQGEEMKQMIRKEKGKHSNTMELSSKSDYPSVKQREATSQDRLKSYPNRPLQMPPSIDLSTEFPYSVGDVRLGVTTQPAMQQSPDLIVIVGRLFKNLHKDPLFDPQDLPTNSNYPYRKNSFVFLAGVSSFPLLLQLALEGFHQEGINQAFRTLQDVTASPSSLLAMTQSLVFTSPVLYSSDFSAGAYPRDVAEKLVGAFTRNVYEFLKKLADAPTTGHITATIAAGPDVLPTIKKVLDSRQAEVKNPSKSGDSISEKKRPTAECGVCFEEKNKRHLLTCCDGSLCTICFQKVERCPFCRKPFNRLKGNQPKGRMDVKLERNIKLKGHEKYSSFKITYTFPRGQQEADHPNPGKYYEKVMREAYLPASEEGTKVLRLLRVAFRRRLTFTIGDSLTTGKKGVIIWNDIHHKTSPKEGSAHGYPDPDYLSNVTSELAGRGVTEASMSEDEKKDAMILHGKLKTSGYFLDF</sequence>
<name>A0A433U5D3_ELYCH</name>
<feature type="compositionally biased region" description="Polar residues" evidence="10">
    <location>
        <begin position="798"/>
        <end position="808"/>
    </location>
</feature>
<evidence type="ECO:0000313" key="15">
    <source>
        <dbReference type="Proteomes" id="UP000271974"/>
    </source>
</evidence>
<dbReference type="Gene3D" id="3.30.40.10">
    <property type="entry name" value="Zinc/RING finger domain, C3HC4 (zinc finger)"/>
    <property type="match status" value="1"/>
</dbReference>
<evidence type="ECO:0000256" key="8">
    <source>
        <dbReference type="ARBA" id="ARBA00022833"/>
    </source>
</evidence>
<feature type="compositionally biased region" description="Basic and acidic residues" evidence="10">
    <location>
        <begin position="197"/>
        <end position="216"/>
    </location>
</feature>
<dbReference type="Pfam" id="PF01661">
    <property type="entry name" value="Macro"/>
    <property type="match status" value="1"/>
</dbReference>
<evidence type="ECO:0000256" key="1">
    <source>
        <dbReference type="ARBA" id="ARBA00000900"/>
    </source>
</evidence>
<dbReference type="Gene3D" id="3.30.390.130">
    <property type="match status" value="1"/>
</dbReference>
<dbReference type="PROSITE" id="PS51154">
    <property type="entry name" value="MACRO"/>
    <property type="match status" value="1"/>
</dbReference>
<dbReference type="SUPFAM" id="SSF57850">
    <property type="entry name" value="RING/U-box"/>
    <property type="match status" value="1"/>
</dbReference>
<feature type="compositionally biased region" description="Polar residues" evidence="10">
    <location>
        <begin position="174"/>
        <end position="185"/>
    </location>
</feature>
<dbReference type="CDD" id="cd09633">
    <property type="entry name" value="Deltex_C"/>
    <property type="match status" value="1"/>
</dbReference>
<evidence type="ECO:0000259" key="13">
    <source>
        <dbReference type="PROSITE" id="PS51154"/>
    </source>
</evidence>
<dbReference type="PROSITE" id="PS50089">
    <property type="entry name" value="ZF_RING_2"/>
    <property type="match status" value="1"/>
</dbReference>
<dbReference type="UniPathway" id="UPA00143"/>
<dbReference type="Pfam" id="PF18102">
    <property type="entry name" value="DTC"/>
    <property type="match status" value="1"/>
</dbReference>
<evidence type="ECO:0000256" key="11">
    <source>
        <dbReference type="SAM" id="SignalP"/>
    </source>
</evidence>
<accession>A0A433U5D3</accession>
<keyword evidence="8" id="KW-0862">Zinc</keyword>
<dbReference type="CDD" id="cd02907">
    <property type="entry name" value="Macro_Af1521_BAL-like"/>
    <property type="match status" value="1"/>
</dbReference>
<dbReference type="GO" id="GO:0007219">
    <property type="term" value="P:Notch signaling pathway"/>
    <property type="evidence" value="ECO:0007669"/>
    <property type="project" value="InterPro"/>
</dbReference>
<evidence type="ECO:0000256" key="9">
    <source>
        <dbReference type="PROSITE-ProRule" id="PRU00175"/>
    </source>
</evidence>
<dbReference type="SUPFAM" id="SSF52949">
    <property type="entry name" value="Macro domain-like"/>
    <property type="match status" value="1"/>
</dbReference>
<feature type="compositionally biased region" description="Basic and acidic residues" evidence="10">
    <location>
        <begin position="147"/>
        <end position="170"/>
    </location>
</feature>
<dbReference type="InterPro" id="IPR001841">
    <property type="entry name" value="Znf_RING"/>
</dbReference>
<feature type="signal peptide" evidence="11">
    <location>
        <begin position="1"/>
        <end position="17"/>
    </location>
</feature>
<evidence type="ECO:0000256" key="10">
    <source>
        <dbReference type="SAM" id="MobiDB-lite"/>
    </source>
</evidence>
<feature type="compositionally biased region" description="Polar residues" evidence="10">
    <location>
        <begin position="510"/>
        <end position="537"/>
    </location>
</feature>
<comment type="caution">
    <text evidence="14">The sequence shown here is derived from an EMBL/GenBank/DDBJ whole genome shotgun (WGS) entry which is preliminary data.</text>
</comment>
<feature type="region of interest" description="Disordered" evidence="10">
    <location>
        <begin position="135"/>
        <end position="382"/>
    </location>
</feature>
<evidence type="ECO:0000256" key="3">
    <source>
        <dbReference type="ARBA" id="ARBA00009413"/>
    </source>
</evidence>
<keyword evidence="11" id="KW-0732">Signal</keyword>
<feature type="compositionally biased region" description="Low complexity" evidence="10">
    <location>
        <begin position="365"/>
        <end position="376"/>
    </location>
</feature>
<dbReference type="EC" id="2.3.2.27" evidence="4"/>
<feature type="region of interest" description="Disordered" evidence="10">
    <location>
        <begin position="793"/>
        <end position="831"/>
    </location>
</feature>
<dbReference type="InterPro" id="IPR002589">
    <property type="entry name" value="Macro_dom"/>
</dbReference>
<feature type="compositionally biased region" description="Polar residues" evidence="10">
    <location>
        <begin position="309"/>
        <end position="329"/>
    </location>
</feature>
<dbReference type="InterPro" id="IPR039396">
    <property type="entry name" value="Deltex_C"/>
</dbReference>
<dbReference type="GO" id="GO:0008270">
    <property type="term" value="F:zinc ion binding"/>
    <property type="evidence" value="ECO:0007669"/>
    <property type="project" value="UniProtKB-KW"/>
</dbReference>
<comment type="pathway">
    <text evidence="2">Protein modification; protein ubiquitination.</text>
</comment>
<gene>
    <name evidence="14" type="ORF">EGW08_003198</name>
</gene>
<dbReference type="InterPro" id="IPR039398">
    <property type="entry name" value="Deltex_fam"/>
</dbReference>
<keyword evidence="6" id="KW-0479">Metal-binding</keyword>
<feature type="domain" description="RING-type" evidence="12">
    <location>
        <begin position="1044"/>
        <end position="1079"/>
    </location>
</feature>
<evidence type="ECO:0000259" key="12">
    <source>
        <dbReference type="PROSITE" id="PS50089"/>
    </source>
</evidence>
<dbReference type="AlphaFoldDB" id="A0A433U5D3"/>
<comment type="catalytic activity">
    <reaction evidence="1">
        <text>S-ubiquitinyl-[E2 ubiquitin-conjugating enzyme]-L-cysteine + [acceptor protein]-L-lysine = [E2 ubiquitin-conjugating enzyme]-L-cysteine + N(6)-ubiquitinyl-[acceptor protein]-L-lysine.</text>
        <dbReference type="EC" id="2.3.2.27"/>
    </reaction>
</comment>
<protein>
    <recommendedName>
        <fullName evidence="4">RING-type E3 ubiquitin transferase</fullName>
        <ecNumber evidence="4">2.3.2.27</ecNumber>
    </recommendedName>
</protein>
<feature type="compositionally biased region" description="Basic and acidic residues" evidence="10">
    <location>
        <begin position="333"/>
        <end position="346"/>
    </location>
</feature>
<dbReference type="STRING" id="188477.A0A433U5D3"/>
<dbReference type="InterPro" id="IPR013083">
    <property type="entry name" value="Znf_RING/FYVE/PHD"/>
</dbReference>
<dbReference type="InterPro" id="IPR039399">
    <property type="entry name" value="Deltex_C_sf"/>
</dbReference>
<evidence type="ECO:0000256" key="5">
    <source>
        <dbReference type="ARBA" id="ARBA00022679"/>
    </source>
</evidence>
<evidence type="ECO:0000256" key="7">
    <source>
        <dbReference type="ARBA" id="ARBA00022771"/>
    </source>
</evidence>
<dbReference type="SMART" id="SM00506">
    <property type="entry name" value="A1pp"/>
    <property type="match status" value="1"/>
</dbReference>
<keyword evidence="7 9" id="KW-0863">Zinc-finger</keyword>
<feature type="compositionally biased region" description="Polar residues" evidence="10">
    <location>
        <begin position="218"/>
        <end position="228"/>
    </location>
</feature>
<comment type="similarity">
    <text evidence="3">Belongs to the Deltex family.</text>
</comment>
<dbReference type="GO" id="GO:0016567">
    <property type="term" value="P:protein ubiquitination"/>
    <property type="evidence" value="ECO:0007669"/>
    <property type="project" value="UniProtKB-UniPathway"/>
</dbReference>
<feature type="chain" id="PRO_5019105805" description="RING-type E3 ubiquitin transferase" evidence="11">
    <location>
        <begin position="18"/>
        <end position="1247"/>
    </location>
</feature>
<reference evidence="14 15" key="1">
    <citation type="submission" date="2019-01" db="EMBL/GenBank/DDBJ databases">
        <title>A draft genome assembly of the solar-powered sea slug Elysia chlorotica.</title>
        <authorList>
            <person name="Cai H."/>
            <person name="Li Q."/>
            <person name="Fang X."/>
            <person name="Li J."/>
            <person name="Curtis N.E."/>
            <person name="Altenburger A."/>
            <person name="Shibata T."/>
            <person name="Feng M."/>
            <person name="Maeda T."/>
            <person name="Schwartz J.A."/>
            <person name="Shigenobu S."/>
            <person name="Lundholm N."/>
            <person name="Nishiyama T."/>
            <person name="Yang H."/>
            <person name="Hasebe M."/>
            <person name="Li S."/>
            <person name="Pierce S.K."/>
            <person name="Wang J."/>
        </authorList>
    </citation>
    <scope>NUCLEOTIDE SEQUENCE [LARGE SCALE GENOMIC DNA]</scope>
    <source>
        <strain evidence="14">EC2010</strain>
        <tissue evidence="14">Whole organism of an adult</tissue>
    </source>
</reference>
<organism evidence="14 15">
    <name type="scientific">Elysia chlorotica</name>
    <name type="common">Eastern emerald elysia</name>
    <name type="synonym">Sea slug</name>
    <dbReference type="NCBI Taxonomy" id="188477"/>
    <lineage>
        <taxon>Eukaryota</taxon>
        <taxon>Metazoa</taxon>
        <taxon>Spiralia</taxon>
        <taxon>Lophotrochozoa</taxon>
        <taxon>Mollusca</taxon>
        <taxon>Gastropoda</taxon>
        <taxon>Heterobranchia</taxon>
        <taxon>Euthyneura</taxon>
        <taxon>Panpulmonata</taxon>
        <taxon>Sacoglossa</taxon>
        <taxon>Placobranchoidea</taxon>
        <taxon>Plakobranchidae</taxon>
        <taxon>Elysia</taxon>
    </lineage>
</organism>
<proteinExistence type="inferred from homology"/>
<dbReference type="EMBL" id="RQTK01000068">
    <property type="protein sequence ID" value="RUS89027.1"/>
    <property type="molecule type" value="Genomic_DNA"/>
</dbReference>
<dbReference type="InterPro" id="IPR043472">
    <property type="entry name" value="Macro_dom-like"/>
</dbReference>
<evidence type="ECO:0000256" key="4">
    <source>
        <dbReference type="ARBA" id="ARBA00012483"/>
    </source>
</evidence>
<dbReference type="Gene3D" id="3.40.220.10">
    <property type="entry name" value="Leucine Aminopeptidase, subunit E, domain 1"/>
    <property type="match status" value="1"/>
</dbReference>
<feature type="compositionally biased region" description="Basic and acidic residues" evidence="10">
    <location>
        <begin position="813"/>
        <end position="824"/>
    </location>
</feature>
<dbReference type="PANTHER" id="PTHR12622">
    <property type="entry name" value="DELTEX-RELATED"/>
    <property type="match status" value="1"/>
</dbReference>
<evidence type="ECO:0000256" key="2">
    <source>
        <dbReference type="ARBA" id="ARBA00004906"/>
    </source>
</evidence>
<dbReference type="OrthoDB" id="6133115at2759"/>
<feature type="compositionally biased region" description="Basic and acidic residues" evidence="10">
    <location>
        <begin position="244"/>
        <end position="308"/>
    </location>
</feature>
<dbReference type="GO" id="GO:0061630">
    <property type="term" value="F:ubiquitin protein ligase activity"/>
    <property type="evidence" value="ECO:0007669"/>
    <property type="project" value="UniProtKB-EC"/>
</dbReference>
<evidence type="ECO:0000313" key="14">
    <source>
        <dbReference type="EMBL" id="RUS89027.1"/>
    </source>
</evidence>
<feature type="domain" description="Macro" evidence="13">
    <location>
        <begin position="571"/>
        <end position="763"/>
    </location>
</feature>